<feature type="non-terminal residue" evidence="1">
    <location>
        <position position="1"/>
    </location>
</feature>
<evidence type="ECO:0000313" key="1">
    <source>
        <dbReference type="EMBL" id="GAI46265.1"/>
    </source>
</evidence>
<name>X1Q5A9_9ZZZZ</name>
<gene>
    <name evidence="1" type="ORF">S06H3_41707</name>
</gene>
<organism evidence="1">
    <name type="scientific">marine sediment metagenome</name>
    <dbReference type="NCBI Taxonomy" id="412755"/>
    <lineage>
        <taxon>unclassified sequences</taxon>
        <taxon>metagenomes</taxon>
        <taxon>ecological metagenomes</taxon>
    </lineage>
</organism>
<dbReference type="AlphaFoldDB" id="X1Q5A9"/>
<evidence type="ECO:0008006" key="2">
    <source>
        <dbReference type="Google" id="ProtNLM"/>
    </source>
</evidence>
<comment type="caution">
    <text evidence="1">The sequence shown here is derived from an EMBL/GenBank/DDBJ whole genome shotgun (WGS) entry which is preliminary data.</text>
</comment>
<accession>X1Q5A9</accession>
<proteinExistence type="predicted"/>
<dbReference type="EMBL" id="BARV01025734">
    <property type="protein sequence ID" value="GAI46265.1"/>
    <property type="molecule type" value="Genomic_DNA"/>
</dbReference>
<protein>
    <recommendedName>
        <fullName evidence="2">AMP-binding enzyme C-terminal domain-containing protein</fullName>
    </recommendedName>
</protein>
<sequence length="38" mass="4324">YMAIVDDVPKTSVGKYDKIAIKKRLDEFLAKAKKVRNA</sequence>
<reference evidence="1" key="1">
    <citation type="journal article" date="2014" name="Front. Microbiol.">
        <title>High frequency of phylogenetically diverse reductive dehalogenase-homologous genes in deep subseafloor sedimentary metagenomes.</title>
        <authorList>
            <person name="Kawai M."/>
            <person name="Futagami T."/>
            <person name="Toyoda A."/>
            <person name="Takaki Y."/>
            <person name="Nishi S."/>
            <person name="Hori S."/>
            <person name="Arai W."/>
            <person name="Tsubouchi T."/>
            <person name="Morono Y."/>
            <person name="Uchiyama I."/>
            <person name="Ito T."/>
            <person name="Fujiyama A."/>
            <person name="Inagaki F."/>
            <person name="Takami H."/>
        </authorList>
    </citation>
    <scope>NUCLEOTIDE SEQUENCE</scope>
    <source>
        <strain evidence="1">Expedition CK06-06</strain>
    </source>
</reference>